<dbReference type="SUPFAM" id="SSF52058">
    <property type="entry name" value="L domain-like"/>
    <property type="match status" value="1"/>
</dbReference>
<evidence type="ECO:0000259" key="4">
    <source>
        <dbReference type="Pfam" id="PF23282"/>
    </source>
</evidence>
<reference evidence="5" key="1">
    <citation type="submission" date="2016-07" db="EMBL/GenBank/DDBJ databases">
        <title>De novo transcriptome assembly of four accessions of the metal hyperaccumulator plant Noccaea caerulescens.</title>
        <authorList>
            <person name="Blande D."/>
            <person name="Halimaa P."/>
            <person name="Tervahauta A.I."/>
            <person name="Aarts M.G."/>
            <person name="Karenlampi S.O."/>
        </authorList>
    </citation>
    <scope>NUCLEOTIDE SEQUENCE</scope>
</reference>
<dbReference type="SUPFAM" id="SSF52540">
    <property type="entry name" value="P-loop containing nucleoside triphosphate hydrolases"/>
    <property type="match status" value="1"/>
</dbReference>
<dbReference type="PANTHER" id="PTHR11017">
    <property type="entry name" value="LEUCINE-RICH REPEAT-CONTAINING PROTEIN"/>
    <property type="match status" value="1"/>
</dbReference>
<dbReference type="InterPro" id="IPR002182">
    <property type="entry name" value="NB-ARC"/>
</dbReference>
<feature type="domain" description="Disease resistance protein Roq1-like winged-helix" evidence="4">
    <location>
        <begin position="228"/>
        <end position="297"/>
    </location>
</feature>
<dbReference type="Pfam" id="PF07725">
    <property type="entry name" value="LRR_3"/>
    <property type="match status" value="1"/>
</dbReference>
<dbReference type="Gene3D" id="3.40.50.300">
    <property type="entry name" value="P-loop containing nucleotide triphosphate hydrolases"/>
    <property type="match status" value="1"/>
</dbReference>
<protein>
    <submittedName>
        <fullName evidence="5">Putative WRKY transcription factor 16</fullName>
    </submittedName>
</protein>
<dbReference type="Pfam" id="PF00931">
    <property type="entry name" value="NB-ARC"/>
    <property type="match status" value="1"/>
</dbReference>
<name>A0A1J3EF04_NOCCA</name>
<dbReference type="InterPro" id="IPR011713">
    <property type="entry name" value="Leu-rich_rpt_3"/>
</dbReference>
<gene>
    <name evidence="5" type="ORF">LC_TR4293_c0_g1_i1_g.15645</name>
</gene>
<dbReference type="Pfam" id="PF23282">
    <property type="entry name" value="WHD_ROQ1"/>
    <property type="match status" value="1"/>
</dbReference>
<accession>A0A1J3EF04</accession>
<dbReference type="PANTHER" id="PTHR11017:SF479">
    <property type="entry name" value="DISEASE RESISTANCE PROTEIN (TIR-NBS-LRR CLASS) FAMILY"/>
    <property type="match status" value="1"/>
</dbReference>
<keyword evidence="1" id="KW-0433">Leucine-rich repeat</keyword>
<feature type="domain" description="NB-ARC" evidence="3">
    <location>
        <begin position="82"/>
        <end position="160"/>
    </location>
</feature>
<dbReference type="InterPro" id="IPR027417">
    <property type="entry name" value="P-loop_NTPase"/>
</dbReference>
<evidence type="ECO:0000256" key="1">
    <source>
        <dbReference type="ARBA" id="ARBA00022614"/>
    </source>
</evidence>
<dbReference type="InterPro" id="IPR042197">
    <property type="entry name" value="Apaf_helical"/>
</dbReference>
<dbReference type="PRINTS" id="PR00364">
    <property type="entry name" value="DISEASERSIST"/>
</dbReference>
<dbReference type="Gene3D" id="3.80.10.10">
    <property type="entry name" value="Ribonuclease Inhibitor"/>
    <property type="match status" value="1"/>
</dbReference>
<evidence type="ECO:0000256" key="2">
    <source>
        <dbReference type="ARBA" id="ARBA00022737"/>
    </source>
</evidence>
<sequence length="541" mass="62491">MYPTGKIGFYSRFVGIEKLLRKQSHDIYRLGLWGMAGIGKTTIAQAAFNLMSQDFEAHCFLEDFHVTFHEKGLYKLREEHSIENLKEKTVLVVLDDVRNPMDAESFLGGFDNFGLASLMLITSRDKQVLHQCKVHGFYEVTTLNKKEALQLFNHFAFPENEKSDSNLVEISNKVVEYASGKRTVLRCYGRELKGKTKPEDMEVEFERIKRYTPQEIINVFKSSYDTLNDHERNIFLDIACFFKDEQLDYILRILEGCGFFPHVGIDRLVDRSLLVISENKKVEMHNLVQDVGREIAKTRNSHISSRCRLWEPSSIKSLLEDKEPKETEIIEGIVLDTKNLDVNINHMAFENMYNLRLLKIYSSSSEPAQELHLPKGLKSLPYELKLLHWEYYPLRSLPQDFDPSHLVEINMPYSQLQNLWGGTKSLAKLKIVNLSHSQQLVEVDELSKACSLEQINLQGCTILERSPRIDELKNLQLLNLSCFTRLEHAEIIKNIKGLDLEGGLRETKSGSMVFSTLVTLDYEDSIDRSLHQKERKNTYSI</sequence>
<dbReference type="AlphaFoldDB" id="A0A1J3EF04"/>
<dbReference type="InterPro" id="IPR058192">
    <property type="entry name" value="WHD_ROQ1-like"/>
</dbReference>
<dbReference type="EMBL" id="GEVK01022134">
    <property type="protein sequence ID" value="JAU30698.1"/>
    <property type="molecule type" value="Transcribed_RNA"/>
</dbReference>
<evidence type="ECO:0000259" key="3">
    <source>
        <dbReference type="Pfam" id="PF00931"/>
    </source>
</evidence>
<dbReference type="GO" id="GO:0043531">
    <property type="term" value="F:ADP binding"/>
    <property type="evidence" value="ECO:0007669"/>
    <property type="project" value="InterPro"/>
</dbReference>
<dbReference type="InterPro" id="IPR032675">
    <property type="entry name" value="LRR_dom_sf"/>
</dbReference>
<evidence type="ECO:0000313" key="5">
    <source>
        <dbReference type="EMBL" id="JAU30698.1"/>
    </source>
</evidence>
<dbReference type="Gene3D" id="1.10.8.430">
    <property type="entry name" value="Helical domain of apoptotic protease-activating factors"/>
    <property type="match status" value="1"/>
</dbReference>
<dbReference type="InterPro" id="IPR044974">
    <property type="entry name" value="Disease_R_plants"/>
</dbReference>
<proteinExistence type="predicted"/>
<dbReference type="GO" id="GO:0006952">
    <property type="term" value="P:defense response"/>
    <property type="evidence" value="ECO:0007669"/>
    <property type="project" value="InterPro"/>
</dbReference>
<keyword evidence="2" id="KW-0677">Repeat</keyword>
<organism evidence="5">
    <name type="scientific">Noccaea caerulescens</name>
    <name type="common">Alpine penny-cress</name>
    <name type="synonym">Thlaspi caerulescens</name>
    <dbReference type="NCBI Taxonomy" id="107243"/>
    <lineage>
        <taxon>Eukaryota</taxon>
        <taxon>Viridiplantae</taxon>
        <taxon>Streptophyta</taxon>
        <taxon>Embryophyta</taxon>
        <taxon>Tracheophyta</taxon>
        <taxon>Spermatophyta</taxon>
        <taxon>Magnoliopsida</taxon>
        <taxon>eudicotyledons</taxon>
        <taxon>Gunneridae</taxon>
        <taxon>Pentapetalae</taxon>
        <taxon>rosids</taxon>
        <taxon>malvids</taxon>
        <taxon>Brassicales</taxon>
        <taxon>Brassicaceae</taxon>
        <taxon>Coluteocarpeae</taxon>
        <taxon>Noccaea</taxon>
    </lineage>
</organism>